<proteinExistence type="inferred from homology"/>
<evidence type="ECO:0000256" key="7">
    <source>
        <dbReference type="ARBA" id="ARBA00023242"/>
    </source>
</evidence>
<dbReference type="GO" id="GO:0001046">
    <property type="term" value="F:core promoter sequence-specific DNA binding"/>
    <property type="evidence" value="ECO:0007669"/>
    <property type="project" value="TreeGrafter"/>
</dbReference>
<keyword evidence="7" id="KW-0539">Nucleus</keyword>
<evidence type="ECO:0000256" key="4">
    <source>
        <dbReference type="ARBA" id="ARBA00023015"/>
    </source>
</evidence>
<evidence type="ECO:0000256" key="1">
    <source>
        <dbReference type="ARBA" id="ARBA00004123"/>
    </source>
</evidence>
<dbReference type="GO" id="GO:0042796">
    <property type="term" value="P:snRNA transcription by RNA polymerase III"/>
    <property type="evidence" value="ECO:0007669"/>
    <property type="project" value="TreeGrafter"/>
</dbReference>
<reference evidence="11" key="3">
    <citation type="submission" date="2025-09" db="UniProtKB">
        <authorList>
            <consortium name="Ensembl"/>
        </authorList>
    </citation>
    <scope>IDENTIFICATION</scope>
</reference>
<evidence type="ECO:0000256" key="5">
    <source>
        <dbReference type="ARBA" id="ARBA00023125"/>
    </source>
</evidence>
<dbReference type="GO" id="GO:0000978">
    <property type="term" value="F:RNA polymerase II cis-regulatory region sequence-specific DNA binding"/>
    <property type="evidence" value="ECO:0007669"/>
    <property type="project" value="TreeGrafter"/>
</dbReference>
<evidence type="ECO:0000256" key="10">
    <source>
        <dbReference type="ARBA" id="ARBA00029606"/>
    </source>
</evidence>
<dbReference type="eggNOG" id="KOG2664">
    <property type="taxonomic scope" value="Eukaryota"/>
</dbReference>
<dbReference type="GO" id="GO:0001006">
    <property type="term" value="F:RNA polymerase III type 3 promoter sequence-specific DNA binding"/>
    <property type="evidence" value="ECO:0007669"/>
    <property type="project" value="TreeGrafter"/>
</dbReference>
<dbReference type="PANTHER" id="PTHR13421:SF16">
    <property type="entry name" value="SNRNA-ACTIVATING PROTEIN COMPLEX SUBUNIT 3"/>
    <property type="match status" value="1"/>
</dbReference>
<comment type="subcellular location">
    <subcellularLocation>
        <location evidence="1">Nucleus</location>
    </subcellularLocation>
</comment>
<dbReference type="STRING" id="51511.ENSCSAVP00000006496"/>
<dbReference type="GO" id="GO:0019185">
    <property type="term" value="C:snRNA-activating protein complex"/>
    <property type="evidence" value="ECO:0007669"/>
    <property type="project" value="TreeGrafter"/>
</dbReference>
<accession>H2YME4</accession>
<dbReference type="OMA" id="CEACFKL"/>
<evidence type="ECO:0000256" key="8">
    <source>
        <dbReference type="ARBA" id="ARBA00025193"/>
    </source>
</evidence>
<keyword evidence="4" id="KW-0805">Transcription regulation</keyword>
<keyword evidence="12" id="KW-1185">Reference proteome</keyword>
<comment type="similarity">
    <text evidence="2">Belongs to the SNAPC3/SRD2 family.</text>
</comment>
<dbReference type="InterPro" id="IPR022042">
    <property type="entry name" value="snRNA-activating_su3"/>
</dbReference>
<dbReference type="GO" id="GO:0003681">
    <property type="term" value="F:bent DNA binding"/>
    <property type="evidence" value="ECO:0007669"/>
    <property type="project" value="TreeGrafter"/>
</dbReference>
<evidence type="ECO:0000313" key="11">
    <source>
        <dbReference type="Ensembl" id="ENSCSAVP00000006496.1"/>
    </source>
</evidence>
<dbReference type="PANTHER" id="PTHR13421">
    <property type="entry name" value="SNRNA-ACTIVATING PROTEIN COMPLEX SUBUNIT 3"/>
    <property type="match status" value="1"/>
</dbReference>
<dbReference type="Proteomes" id="UP000007875">
    <property type="component" value="Unassembled WGS sequence"/>
</dbReference>
<reference evidence="12" key="1">
    <citation type="submission" date="2003-08" db="EMBL/GenBank/DDBJ databases">
        <authorList>
            <person name="Birren B."/>
            <person name="Nusbaum C."/>
            <person name="Abebe A."/>
            <person name="Abouelleil A."/>
            <person name="Adekoya E."/>
            <person name="Ait-zahra M."/>
            <person name="Allen N."/>
            <person name="Allen T."/>
            <person name="An P."/>
            <person name="Anderson M."/>
            <person name="Anderson S."/>
            <person name="Arachchi H."/>
            <person name="Armbruster J."/>
            <person name="Bachantsang P."/>
            <person name="Baldwin J."/>
            <person name="Barry A."/>
            <person name="Bayul T."/>
            <person name="Blitshsteyn B."/>
            <person name="Bloom T."/>
            <person name="Blye J."/>
            <person name="Boguslavskiy L."/>
            <person name="Borowsky M."/>
            <person name="Boukhgalter B."/>
            <person name="Brunache A."/>
            <person name="Butler J."/>
            <person name="Calixte N."/>
            <person name="Calvo S."/>
            <person name="Camarata J."/>
            <person name="Campo K."/>
            <person name="Chang J."/>
            <person name="Cheshatsang Y."/>
            <person name="Citroen M."/>
            <person name="Collymore A."/>
            <person name="Considine T."/>
            <person name="Cook A."/>
            <person name="Cooke P."/>
            <person name="Corum B."/>
            <person name="Cuomo C."/>
            <person name="David R."/>
            <person name="Dawoe T."/>
            <person name="Degray S."/>
            <person name="Dodge S."/>
            <person name="Dooley K."/>
            <person name="Dorje P."/>
            <person name="Dorjee K."/>
            <person name="Dorris L."/>
            <person name="Duffey N."/>
            <person name="Dupes A."/>
            <person name="Elkins T."/>
            <person name="Engels R."/>
            <person name="Erickson J."/>
            <person name="Farina A."/>
            <person name="Faro S."/>
            <person name="Ferreira P."/>
            <person name="Fischer H."/>
            <person name="Fitzgerald M."/>
            <person name="Foley K."/>
            <person name="Gage D."/>
            <person name="Galagan J."/>
            <person name="Gearin G."/>
            <person name="Gnerre S."/>
            <person name="Gnirke A."/>
            <person name="Goyette A."/>
            <person name="Graham J."/>
            <person name="Grandbois E."/>
            <person name="Gyaltsen K."/>
            <person name="Hafez N."/>
            <person name="Hagopian D."/>
            <person name="Hagos B."/>
            <person name="Hall J."/>
            <person name="Hatcher B."/>
            <person name="Heller A."/>
            <person name="Higgins H."/>
            <person name="Honan T."/>
            <person name="Horn A."/>
            <person name="Houde N."/>
            <person name="Hughes L."/>
            <person name="Hulme W."/>
            <person name="Husby E."/>
            <person name="Iliev I."/>
            <person name="Jaffe D."/>
            <person name="Jones C."/>
            <person name="Kamal M."/>
            <person name="Kamat A."/>
            <person name="Kamvysselis M."/>
            <person name="Karlsson E."/>
            <person name="Kells C."/>
            <person name="Kieu A."/>
            <person name="Kisner P."/>
            <person name="Kodira C."/>
            <person name="Kulbokas E."/>
            <person name="Labutti K."/>
            <person name="Lama D."/>
            <person name="Landers T."/>
            <person name="Leger J."/>
            <person name="Levine S."/>
            <person name="Lewis D."/>
            <person name="Lewis T."/>
            <person name="Lindblad-toh K."/>
            <person name="Liu X."/>
            <person name="Lokyitsang T."/>
            <person name="Lokyitsang Y."/>
            <person name="Lucien O."/>
            <person name="Lui A."/>
            <person name="Ma L.J."/>
            <person name="Mabbitt R."/>
            <person name="Macdonald J."/>
            <person name="Maclean C."/>
            <person name="Major J."/>
            <person name="Manning J."/>
            <person name="Marabella R."/>
            <person name="Maru K."/>
            <person name="Matthews C."/>
            <person name="Mauceli E."/>
            <person name="Mccarthy M."/>
            <person name="Mcdonough S."/>
            <person name="Mcghee T."/>
            <person name="Meldrim J."/>
            <person name="Meneus L."/>
            <person name="Mesirov J."/>
            <person name="Mihalev A."/>
            <person name="Mihova T."/>
            <person name="Mikkelsen T."/>
            <person name="Mlenga V."/>
            <person name="Moru K."/>
            <person name="Mozes J."/>
            <person name="Mulrain L."/>
            <person name="Munson G."/>
            <person name="Naylor J."/>
            <person name="Newes C."/>
            <person name="Nguyen C."/>
            <person name="Nguyen N."/>
            <person name="Nguyen T."/>
            <person name="Nicol R."/>
            <person name="Nielsen C."/>
            <person name="Nizzari M."/>
            <person name="Norbu C."/>
            <person name="Norbu N."/>
            <person name="O'donnell P."/>
            <person name="Okoawo O."/>
            <person name="O'leary S."/>
            <person name="Omotosho B."/>
            <person name="O'neill K."/>
            <person name="Osman S."/>
            <person name="Parker S."/>
            <person name="Perrin D."/>
            <person name="Phunkhang P."/>
            <person name="Piqani B."/>
            <person name="Purcell S."/>
            <person name="Rachupka T."/>
            <person name="Ramasamy U."/>
            <person name="Rameau R."/>
            <person name="Ray V."/>
            <person name="Raymond C."/>
            <person name="Retta R."/>
            <person name="Richardson S."/>
            <person name="Rise C."/>
            <person name="Rodriguez J."/>
            <person name="Rogers J."/>
            <person name="Rogov P."/>
            <person name="Rutman M."/>
            <person name="Schupbach R."/>
            <person name="Seaman C."/>
            <person name="Settipalli S."/>
            <person name="Sharpe T."/>
            <person name="Sheridan J."/>
            <person name="Sherpa N."/>
            <person name="Shi J."/>
            <person name="Smirnov S."/>
            <person name="Smith C."/>
            <person name="Sougnez C."/>
            <person name="Spencer B."/>
            <person name="Stalker J."/>
            <person name="Stange-thomann N."/>
            <person name="Stavropoulos S."/>
            <person name="Stetson K."/>
            <person name="Stone C."/>
            <person name="Stone S."/>
            <person name="Stubbs M."/>
            <person name="Talamas J."/>
            <person name="Tchuinga P."/>
            <person name="Tenzing P."/>
            <person name="Tesfaye S."/>
            <person name="Theodore J."/>
            <person name="Thoulutsang Y."/>
            <person name="Topham K."/>
            <person name="Towey S."/>
            <person name="Tsamla T."/>
            <person name="Tsomo N."/>
            <person name="Vallee D."/>
            <person name="Vassiliev H."/>
            <person name="Venkataraman V."/>
            <person name="Vinson J."/>
            <person name="Vo A."/>
            <person name="Wade C."/>
            <person name="Wang S."/>
            <person name="Wangchuk T."/>
            <person name="Wangdi T."/>
            <person name="Whittaker C."/>
            <person name="Wilkinson J."/>
            <person name="Wu Y."/>
            <person name="Wyman D."/>
            <person name="Yadav S."/>
            <person name="Yang S."/>
            <person name="Yang X."/>
            <person name="Yeager S."/>
            <person name="Yee E."/>
            <person name="Young G."/>
            <person name="Zainoun J."/>
            <person name="Zembeck L."/>
            <person name="Zimmer A."/>
            <person name="Zody M."/>
            <person name="Lander E."/>
        </authorList>
    </citation>
    <scope>NUCLEOTIDE SEQUENCE [LARGE SCALE GENOMIC DNA]</scope>
</reference>
<keyword evidence="6" id="KW-0804">Transcription</keyword>
<keyword evidence="5" id="KW-0238">DNA-binding</keyword>
<evidence type="ECO:0000256" key="2">
    <source>
        <dbReference type="ARBA" id="ARBA00010410"/>
    </source>
</evidence>
<sequence>EVILNVSVSFPRDARRFKKCNVQFLVLGSQKLTELRDKIPCVLDEQPVGNFTENIDHPKDITLKDICPSSFFFIENTFFNDFRSPTHLNLAHIVRDWAKNNETKIPENTQIAKMEDCTFNDLKIRLGCPYRFLHQGDCEHLIIFTDIRIFNTSDCRSRSAYPVAISRANFKTTSCKVCSYFSAKYLTRFDSLTEDDPSFFCEACFKLLHFDKHGNKLGDFIAYPY</sequence>
<comment type="function">
    <text evidence="8">Part of the SNAPc complex required for the transcription of both RNA polymerase II and III small-nuclear RNA genes. Binds to the proximal sequence element (PSE), a non-TATA-box basal promoter element common to these 2 types of genes. Recruits TBP and BRF2 to the U6 snRNA TATA box.</text>
</comment>
<dbReference type="HOGENOM" id="CLU_041861_1_0_1"/>
<reference evidence="11" key="2">
    <citation type="submission" date="2025-08" db="UniProtKB">
        <authorList>
            <consortium name="Ensembl"/>
        </authorList>
    </citation>
    <scope>IDENTIFICATION</scope>
</reference>
<dbReference type="Pfam" id="PF12251">
    <property type="entry name" value="SNAPC3"/>
    <property type="match status" value="1"/>
</dbReference>
<dbReference type="Ensembl" id="ENSCSAVT00000006578.1">
    <property type="protein sequence ID" value="ENSCSAVP00000006496.1"/>
    <property type="gene ID" value="ENSCSAVG00000003888.1"/>
</dbReference>
<evidence type="ECO:0000256" key="3">
    <source>
        <dbReference type="ARBA" id="ARBA00013634"/>
    </source>
</evidence>
<dbReference type="GO" id="GO:0042795">
    <property type="term" value="P:snRNA transcription by RNA polymerase II"/>
    <property type="evidence" value="ECO:0007669"/>
    <property type="project" value="TreeGrafter"/>
</dbReference>
<dbReference type="GeneTree" id="ENSGT00390000005708"/>
<evidence type="ECO:0000256" key="9">
    <source>
        <dbReference type="ARBA" id="ARBA00025958"/>
    </source>
</evidence>
<protein>
    <recommendedName>
        <fullName evidence="3">snRNA-activating protein complex subunit 3</fullName>
    </recommendedName>
    <alternativeName>
        <fullName evidence="10">Small nuclear RNA-activating complex polypeptide 3</fullName>
    </alternativeName>
</protein>
<evidence type="ECO:0000256" key="6">
    <source>
        <dbReference type="ARBA" id="ARBA00023163"/>
    </source>
</evidence>
<dbReference type="GO" id="GO:0005634">
    <property type="term" value="C:nucleus"/>
    <property type="evidence" value="ECO:0007669"/>
    <property type="project" value="UniProtKB-SubCell"/>
</dbReference>
<dbReference type="InParanoid" id="H2YME4"/>
<dbReference type="AlphaFoldDB" id="H2YME4"/>
<organism evidence="11 12">
    <name type="scientific">Ciona savignyi</name>
    <name type="common">Pacific transparent sea squirt</name>
    <dbReference type="NCBI Taxonomy" id="51511"/>
    <lineage>
        <taxon>Eukaryota</taxon>
        <taxon>Metazoa</taxon>
        <taxon>Chordata</taxon>
        <taxon>Tunicata</taxon>
        <taxon>Ascidiacea</taxon>
        <taxon>Phlebobranchia</taxon>
        <taxon>Cionidae</taxon>
        <taxon>Ciona</taxon>
    </lineage>
</organism>
<dbReference type="FunCoup" id="H2YME4">
    <property type="interactions" value="50"/>
</dbReference>
<evidence type="ECO:0000313" key="12">
    <source>
        <dbReference type="Proteomes" id="UP000007875"/>
    </source>
</evidence>
<name>H2YME4_CIOSA</name>
<comment type="subunit">
    <text evidence="9">Part of the SNAPc complex composed of 5 subunits: SNAPC1, SNAPC2, SNAPC3, SNAPC4 and SNAPC5. SNAPC3 interacts with SNAPC1.</text>
</comment>